<evidence type="ECO:0000256" key="1">
    <source>
        <dbReference type="ARBA" id="ARBA00004141"/>
    </source>
</evidence>
<protein>
    <submittedName>
        <fullName evidence="12">Uncharacterized protein</fullName>
    </submittedName>
</protein>
<dbReference type="AlphaFoldDB" id="A0AA38INM5"/>
<evidence type="ECO:0000256" key="2">
    <source>
        <dbReference type="ARBA" id="ARBA00022448"/>
    </source>
</evidence>
<evidence type="ECO:0000259" key="11">
    <source>
        <dbReference type="PROSITE" id="PS50929"/>
    </source>
</evidence>
<evidence type="ECO:0000256" key="3">
    <source>
        <dbReference type="ARBA" id="ARBA00022692"/>
    </source>
</evidence>
<evidence type="ECO:0000256" key="7">
    <source>
        <dbReference type="ARBA" id="ARBA00022989"/>
    </source>
</evidence>
<dbReference type="InterPro" id="IPR050173">
    <property type="entry name" value="ABC_transporter_C-like"/>
</dbReference>
<dbReference type="InterPro" id="IPR027417">
    <property type="entry name" value="P-loop_NTPase"/>
</dbReference>
<dbReference type="Gene3D" id="3.40.50.300">
    <property type="entry name" value="P-loop containing nucleotide triphosphate hydrolases"/>
    <property type="match status" value="1"/>
</dbReference>
<proteinExistence type="predicted"/>
<dbReference type="GO" id="GO:0016887">
    <property type="term" value="F:ATP hydrolysis activity"/>
    <property type="evidence" value="ECO:0007669"/>
    <property type="project" value="InterPro"/>
</dbReference>
<dbReference type="Pfam" id="PF00005">
    <property type="entry name" value="ABC_tran"/>
    <property type="match status" value="1"/>
</dbReference>
<evidence type="ECO:0000313" key="13">
    <source>
        <dbReference type="Proteomes" id="UP001168821"/>
    </source>
</evidence>
<keyword evidence="3 9" id="KW-0812">Transmembrane</keyword>
<dbReference type="GO" id="GO:0005524">
    <property type="term" value="F:ATP binding"/>
    <property type="evidence" value="ECO:0007669"/>
    <property type="project" value="UniProtKB-KW"/>
</dbReference>
<name>A0AA38INM5_9CUCU</name>
<reference evidence="12" key="1">
    <citation type="journal article" date="2023" name="G3 (Bethesda)">
        <title>Whole genome assemblies of Zophobas morio and Tenebrio molitor.</title>
        <authorList>
            <person name="Kaur S."/>
            <person name="Stinson S.A."/>
            <person name="diCenzo G.C."/>
        </authorList>
    </citation>
    <scope>NUCLEOTIDE SEQUENCE</scope>
    <source>
        <strain evidence="12">QUZm001</strain>
    </source>
</reference>
<evidence type="ECO:0000256" key="9">
    <source>
        <dbReference type="SAM" id="Phobius"/>
    </source>
</evidence>
<feature type="transmembrane region" description="Helical" evidence="9">
    <location>
        <begin position="353"/>
        <end position="377"/>
    </location>
</feature>
<keyword evidence="4" id="KW-0677">Repeat</keyword>
<dbReference type="SUPFAM" id="SSF52540">
    <property type="entry name" value="P-loop containing nucleoside triphosphate hydrolases"/>
    <property type="match status" value="1"/>
</dbReference>
<dbReference type="InterPro" id="IPR044726">
    <property type="entry name" value="ABCC_6TM_D2"/>
</dbReference>
<evidence type="ECO:0000256" key="5">
    <source>
        <dbReference type="ARBA" id="ARBA00022741"/>
    </source>
</evidence>
<sequence length="653" mass="75003">MFMAEVVASSKRIMDFLNLPETETPSQDICSTEAKVTCKNVDVAFDKTILENINLTISTGITFVTGPKSQWKKYSFKVNTSRTSTFQWYYPNTRKNLIRVARSLALPFIHQTEHSVPGRVNDLRYQKVLKVCALEYDLKLLPDKDATIVEDRGIKLSKGQQARINLARAVYKNADIYLLDDCLSALDNQVGDFIFEECIRKFLQNKVVILVSHNSRYLKKVDQVLMVESGNVKPVKLLEILEKYKDVTEDLHLEHEILRKNVRERKVYQEISKKGEIKSEVYKKYLHFSGGVGSLVAILLSYGVAQFVVSYPDKLLSEWVNLEQKLSNFTSHNDTLDDIVAETVRTRDNKLQIYTIITLLSTFVTVVSIIVYCKIFIKASLNLHKHMITNVLNATMHFFDSTFIGNILNRFSLDFNVIDDYLPFIINQVFRMIFGLIAIMILIATVNTSFLLPSVLFFGLLFLSRRYYLKTSRSLKRLDMSTRSPVIGYFHASLDGSLTIKAQSILRNEFDRHQNVYTSASYIFQCSMKSFAFYVNILCTVFIAIVVARFVFSDEEFAAGNVGLAISQALRMTSILQWGVRMENFMTSVEQALEYGEVKQKPKKGQIQDNWPKKGEIQYSNVSLSYNESNDYILKEVNFPFDNDFLLISPDFF</sequence>
<dbReference type="InterPro" id="IPR003439">
    <property type="entry name" value="ABC_transporter-like_ATP-bd"/>
</dbReference>
<keyword evidence="8 9" id="KW-0472">Membrane</keyword>
<dbReference type="GO" id="GO:0140359">
    <property type="term" value="F:ABC-type transporter activity"/>
    <property type="evidence" value="ECO:0007669"/>
    <property type="project" value="InterPro"/>
</dbReference>
<dbReference type="GO" id="GO:0016020">
    <property type="term" value="C:membrane"/>
    <property type="evidence" value="ECO:0007669"/>
    <property type="project" value="UniProtKB-SubCell"/>
</dbReference>
<keyword evidence="5" id="KW-0547">Nucleotide-binding</keyword>
<evidence type="ECO:0000256" key="4">
    <source>
        <dbReference type="ARBA" id="ARBA00022737"/>
    </source>
</evidence>
<dbReference type="InterPro" id="IPR011527">
    <property type="entry name" value="ABC1_TM_dom"/>
</dbReference>
<evidence type="ECO:0000313" key="12">
    <source>
        <dbReference type="EMBL" id="KAJ3656714.1"/>
    </source>
</evidence>
<dbReference type="PROSITE" id="PS50893">
    <property type="entry name" value="ABC_TRANSPORTER_2"/>
    <property type="match status" value="1"/>
</dbReference>
<feature type="domain" description="ABC transporter" evidence="10">
    <location>
        <begin position="24"/>
        <end position="254"/>
    </location>
</feature>
<comment type="subcellular location">
    <subcellularLocation>
        <location evidence="1">Membrane</location>
        <topology evidence="1">Multi-pass membrane protein</topology>
    </subcellularLocation>
</comment>
<dbReference type="Gene3D" id="1.20.1560.10">
    <property type="entry name" value="ABC transporter type 1, transmembrane domain"/>
    <property type="match status" value="1"/>
</dbReference>
<keyword evidence="2" id="KW-0813">Transport</keyword>
<dbReference type="PROSITE" id="PS00211">
    <property type="entry name" value="ABC_TRANSPORTER_1"/>
    <property type="match status" value="1"/>
</dbReference>
<dbReference type="FunFam" id="1.20.1560.10:FF:000013">
    <property type="entry name" value="ABC transporter C family member 2"/>
    <property type="match status" value="1"/>
</dbReference>
<feature type="domain" description="ABC transmembrane type-1" evidence="11">
    <location>
        <begin position="353"/>
        <end position="578"/>
    </location>
</feature>
<dbReference type="Proteomes" id="UP001168821">
    <property type="component" value="Unassembled WGS sequence"/>
</dbReference>
<evidence type="ECO:0000256" key="6">
    <source>
        <dbReference type="ARBA" id="ARBA00022840"/>
    </source>
</evidence>
<dbReference type="PROSITE" id="PS50929">
    <property type="entry name" value="ABC_TM1F"/>
    <property type="match status" value="1"/>
</dbReference>
<dbReference type="PANTHER" id="PTHR24223">
    <property type="entry name" value="ATP-BINDING CASSETTE SUB-FAMILY C"/>
    <property type="match status" value="1"/>
</dbReference>
<evidence type="ECO:0000256" key="8">
    <source>
        <dbReference type="ARBA" id="ARBA00023136"/>
    </source>
</evidence>
<dbReference type="PANTHER" id="PTHR24223:SF448">
    <property type="entry name" value="FI20146P1-RELATED"/>
    <property type="match status" value="1"/>
</dbReference>
<comment type="caution">
    <text evidence="12">The sequence shown here is derived from an EMBL/GenBank/DDBJ whole genome shotgun (WGS) entry which is preliminary data.</text>
</comment>
<dbReference type="CDD" id="cd18580">
    <property type="entry name" value="ABC_6TM_ABCC_D2"/>
    <property type="match status" value="1"/>
</dbReference>
<dbReference type="EMBL" id="JALNTZ010000004">
    <property type="protein sequence ID" value="KAJ3656714.1"/>
    <property type="molecule type" value="Genomic_DNA"/>
</dbReference>
<organism evidence="12 13">
    <name type="scientific">Zophobas morio</name>
    <dbReference type="NCBI Taxonomy" id="2755281"/>
    <lineage>
        <taxon>Eukaryota</taxon>
        <taxon>Metazoa</taxon>
        <taxon>Ecdysozoa</taxon>
        <taxon>Arthropoda</taxon>
        <taxon>Hexapoda</taxon>
        <taxon>Insecta</taxon>
        <taxon>Pterygota</taxon>
        <taxon>Neoptera</taxon>
        <taxon>Endopterygota</taxon>
        <taxon>Coleoptera</taxon>
        <taxon>Polyphaga</taxon>
        <taxon>Cucujiformia</taxon>
        <taxon>Tenebrionidae</taxon>
        <taxon>Zophobas</taxon>
    </lineage>
</organism>
<keyword evidence="7 9" id="KW-1133">Transmembrane helix</keyword>
<feature type="transmembrane region" description="Helical" evidence="9">
    <location>
        <begin position="285"/>
        <end position="309"/>
    </location>
</feature>
<keyword evidence="6" id="KW-0067">ATP-binding</keyword>
<evidence type="ECO:0000259" key="10">
    <source>
        <dbReference type="PROSITE" id="PS50893"/>
    </source>
</evidence>
<keyword evidence="13" id="KW-1185">Reference proteome</keyword>
<dbReference type="InterPro" id="IPR036640">
    <property type="entry name" value="ABC1_TM_sf"/>
</dbReference>
<feature type="transmembrane region" description="Helical" evidence="9">
    <location>
        <begin position="421"/>
        <end position="444"/>
    </location>
</feature>
<feature type="transmembrane region" description="Helical" evidence="9">
    <location>
        <begin position="531"/>
        <end position="552"/>
    </location>
</feature>
<dbReference type="InterPro" id="IPR017871">
    <property type="entry name" value="ABC_transporter-like_CS"/>
</dbReference>
<accession>A0AA38INM5</accession>
<gene>
    <name evidence="12" type="ORF">Zmor_015764</name>
</gene>
<dbReference type="SUPFAM" id="SSF90123">
    <property type="entry name" value="ABC transporter transmembrane region"/>
    <property type="match status" value="1"/>
</dbReference>
<dbReference type="Pfam" id="PF00664">
    <property type="entry name" value="ABC_membrane"/>
    <property type="match status" value="1"/>
</dbReference>